<keyword evidence="3" id="KW-1185">Reference proteome</keyword>
<dbReference type="AlphaFoldDB" id="A0A511JAD7"/>
<proteinExistence type="predicted"/>
<sequence>MAEFWFNTETHEVEEGRRSDWSKVMGPYPSREAAQHALDTARARTQAWDKEDEERR</sequence>
<dbReference type="EMBL" id="BJWG01000005">
    <property type="protein sequence ID" value="GEL94673.1"/>
    <property type="molecule type" value="Genomic_DNA"/>
</dbReference>
<evidence type="ECO:0000313" key="2">
    <source>
        <dbReference type="EMBL" id="GEL94673.1"/>
    </source>
</evidence>
<dbReference type="Proteomes" id="UP000321720">
    <property type="component" value="Unassembled WGS sequence"/>
</dbReference>
<name>A0A511JAD7_9CELL</name>
<organism evidence="2 3">
    <name type="scientific">Cellulomonas composti</name>
    <dbReference type="NCBI Taxonomy" id="266130"/>
    <lineage>
        <taxon>Bacteria</taxon>
        <taxon>Bacillati</taxon>
        <taxon>Actinomycetota</taxon>
        <taxon>Actinomycetes</taxon>
        <taxon>Micrococcales</taxon>
        <taxon>Cellulomonadaceae</taxon>
        <taxon>Cellulomonas</taxon>
    </lineage>
</organism>
<protein>
    <recommendedName>
        <fullName evidence="4">SPOR domain-containing protein</fullName>
    </recommendedName>
</protein>
<accession>A0A511JAD7</accession>
<feature type="region of interest" description="Disordered" evidence="1">
    <location>
        <begin position="32"/>
        <end position="56"/>
    </location>
</feature>
<reference evidence="2 3" key="1">
    <citation type="submission" date="2019-07" db="EMBL/GenBank/DDBJ databases">
        <title>Whole genome shotgun sequence of Cellulomonas composti NBRC 100758.</title>
        <authorList>
            <person name="Hosoyama A."/>
            <person name="Uohara A."/>
            <person name="Ohji S."/>
            <person name="Ichikawa N."/>
        </authorList>
    </citation>
    <scope>NUCLEOTIDE SEQUENCE [LARGE SCALE GENOMIC DNA]</scope>
    <source>
        <strain evidence="2 3">NBRC 100758</strain>
    </source>
</reference>
<dbReference type="RefSeq" id="WP_146842362.1">
    <property type="nucleotide sequence ID" value="NZ_BJWG01000005.1"/>
</dbReference>
<dbReference type="OrthoDB" id="3268477at2"/>
<gene>
    <name evidence="2" type="ORF">CCO02nite_13310</name>
</gene>
<evidence type="ECO:0008006" key="4">
    <source>
        <dbReference type="Google" id="ProtNLM"/>
    </source>
</evidence>
<evidence type="ECO:0000256" key="1">
    <source>
        <dbReference type="SAM" id="MobiDB-lite"/>
    </source>
</evidence>
<comment type="caution">
    <text evidence="2">The sequence shown here is derived from an EMBL/GenBank/DDBJ whole genome shotgun (WGS) entry which is preliminary data.</text>
</comment>
<evidence type="ECO:0000313" key="3">
    <source>
        <dbReference type="Proteomes" id="UP000321720"/>
    </source>
</evidence>
<feature type="compositionally biased region" description="Basic and acidic residues" evidence="1">
    <location>
        <begin position="39"/>
        <end position="56"/>
    </location>
</feature>